<evidence type="ECO:0000256" key="1">
    <source>
        <dbReference type="SAM" id="MobiDB-lite"/>
    </source>
</evidence>
<dbReference type="Pfam" id="PF10193">
    <property type="entry name" value="Telomere_reg-2"/>
    <property type="match status" value="1"/>
</dbReference>
<dbReference type="SMART" id="SM00273">
    <property type="entry name" value="ENTH"/>
    <property type="match status" value="1"/>
</dbReference>
<dbReference type="GO" id="GO:0005768">
    <property type="term" value="C:endosome"/>
    <property type="evidence" value="ECO:0007669"/>
    <property type="project" value="TreeGrafter"/>
</dbReference>
<dbReference type="SUPFAM" id="SSF48464">
    <property type="entry name" value="ENTH/VHS domain"/>
    <property type="match status" value="1"/>
</dbReference>
<dbReference type="PANTHER" id="PTHR12276:SF45">
    <property type="entry name" value="CLATHRIN INTERACTOR 1"/>
    <property type="match status" value="1"/>
</dbReference>
<organism evidence="3">
    <name type="scientific">Zeugodacus cucurbitae</name>
    <name type="common">Melon fruit fly</name>
    <name type="synonym">Bactrocera cucurbitae</name>
    <dbReference type="NCBI Taxonomy" id="28588"/>
    <lineage>
        <taxon>Eukaryota</taxon>
        <taxon>Metazoa</taxon>
        <taxon>Ecdysozoa</taxon>
        <taxon>Arthropoda</taxon>
        <taxon>Hexapoda</taxon>
        <taxon>Insecta</taxon>
        <taxon>Pterygota</taxon>
        <taxon>Neoptera</taxon>
        <taxon>Endopterygota</taxon>
        <taxon>Diptera</taxon>
        <taxon>Brachycera</taxon>
        <taxon>Muscomorpha</taxon>
        <taxon>Tephritoidea</taxon>
        <taxon>Tephritidae</taxon>
        <taxon>Zeugodacus</taxon>
        <taxon>Zeugodacus</taxon>
    </lineage>
</organism>
<dbReference type="GO" id="GO:0030125">
    <property type="term" value="C:clathrin vesicle coat"/>
    <property type="evidence" value="ECO:0007669"/>
    <property type="project" value="TreeGrafter"/>
</dbReference>
<dbReference type="PROSITE" id="PS50942">
    <property type="entry name" value="ENTH"/>
    <property type="match status" value="1"/>
</dbReference>
<name>A0A0A1X1Q1_ZEUCU</name>
<feature type="compositionally biased region" description="Polar residues" evidence="1">
    <location>
        <begin position="261"/>
        <end position="273"/>
    </location>
</feature>
<dbReference type="CDD" id="cd16989">
    <property type="entry name" value="ENTH_EpsinR"/>
    <property type="match status" value="1"/>
</dbReference>
<dbReference type="GO" id="GO:0006897">
    <property type="term" value="P:endocytosis"/>
    <property type="evidence" value="ECO:0007669"/>
    <property type="project" value="TreeGrafter"/>
</dbReference>
<dbReference type="GO" id="GO:0005886">
    <property type="term" value="C:plasma membrane"/>
    <property type="evidence" value="ECO:0007669"/>
    <property type="project" value="TreeGrafter"/>
</dbReference>
<evidence type="ECO:0000259" key="2">
    <source>
        <dbReference type="PROSITE" id="PS50942"/>
    </source>
</evidence>
<feature type="region of interest" description="Disordered" evidence="1">
    <location>
        <begin position="211"/>
        <end position="277"/>
    </location>
</feature>
<gene>
    <name evidence="3" type="primary">CLINT1_2</name>
    <name evidence="3" type="ORF">g.18226</name>
</gene>
<evidence type="ECO:0000313" key="3">
    <source>
        <dbReference type="EMBL" id="JAD05042.1"/>
    </source>
</evidence>
<dbReference type="Gene3D" id="1.25.40.720">
    <property type="entry name" value="Telomere length regulation protein 2, C-terminal domain"/>
    <property type="match status" value="2"/>
</dbReference>
<accession>A0A0A1X1Q1</accession>
<dbReference type="EMBL" id="GBXI01009250">
    <property type="protein sequence ID" value="JAD05042.1"/>
    <property type="molecule type" value="Transcribed_RNA"/>
</dbReference>
<dbReference type="InterPro" id="IPR013809">
    <property type="entry name" value="ENTH"/>
</dbReference>
<dbReference type="GO" id="GO:0005543">
    <property type="term" value="F:phospholipid binding"/>
    <property type="evidence" value="ECO:0007669"/>
    <property type="project" value="TreeGrafter"/>
</dbReference>
<proteinExistence type="predicted"/>
<sequence length="1423" mass="160107">MVDKFISMWKVRELADKVTNVVMNYTEIEGKVREATNDDPWGPTGPLMQELAHATFSYESFPEVMSMLWKRMLQDNKSNWRRTYKSLLLLNYLVRNGSERVVTSSREHIYDLRSLENYTFTDEGGKDQGINVRHKVRELIDFIQDDERLREERKKAKKNKDKYIGMSSDAMGMRSMSAQSGGYNDWRAQRSDFGDNWYSDARGGDRYEDEDAQYEGEREFSDSDSPSPRRANRYNDRSSPAEFGIEAKPNSINMNIRPKSALNSTPSSITRQPTAKPVVGSKKIDMGAAANFGKMSPTAAGIHSPTHRDTPISGGDDLIGSNGNNEGSIASIDNNNLMGAQQKSGGGSNNNNLLDDIFKTCPAPNDKTLTSAAITSDDLDDFDPRAIESKQSQEFGDFTSAFDSGALPELPSTNIAAASTDEFADFSAFQGSSGANTLSGLDNSLLTTATPANDSFDLFSGTSATIAETVAPGASTTTDLLAGLGDLSIHQSMPMVEDGIEETPRIKPIPVNIKKTLKQAISIFKSIPKITCAADATKIAKTIENLFSSGVLPGYCTPEKIIGFDKDALDWSEIASYEYTEILMSLIRLFSREWPGIRSSAEDVQVFNLFKVDYSFAFIYETFYSLNKYLSILDEDGATTIVYVLSELMNDSQLLPLAILHICRAQSVLTPELAELGLNTLPTSKIEEINTDVTEFLQIIISLPNRVANKLGQNLPDAFIPHNYAHKLLHHLLCALNFIFKCENISCFNLEFCSRLLSRIIRNFCNFEQGDSKLYEFLKIMDEFAKLSGPRIVIQKMFNALDPNAIHKAGFAVLLTAPDVDAYRVLGDAAANSANWQFCFTHTLAIQHGPNSEQALCALVRYLALNDPKLVQIVFQQLLSVWSKRTTLLRLSEKEHLTIGKLLIATAKQLFDEQQDKKFHMLNDNEYKRYLHDILRFHLESADVVQRHIGMKVVELIFNYMEDQQTKEEDRLHFEYEDVLKLSRGRLITELDSIANNYKQPKKDDAVGAEFNLIRLTNLLKSFIKERTEMSKNVTPKSSSPPVDVPLNCVEISTKSMELDSDDDEEEYKPYDMSNDTSIVAEKRPKFLLDLLHTLSTKPDNYEVFEAAISAAEQLIRSQLSQQDSSLAIDILRLFVPLEMHYYYEDFERMKFKCGVAVCVSVPGSSAKYLCREFHTDNTCYNATLRILMLQIMAAAAKELSGITGEAENNTEAPLLPTPAKHPRKFHFENEHESRLLAAQRIIRQRLKEKTKRFHSRQKGLDSKSAKPNRFHKVAGTFFFSLVRGSRTQQMLYVKPDHIAHDIDTLLLVNFLHTLTVFVLSATNCPVLPVITREVFDLCTFVRFSVEARVRLATLELIGATLVTTPAYILMTQFGERIAEIRQWLEDLVKSPLFGGETSEECRDIANQILGTCYKLYSAEQIE</sequence>
<dbReference type="GO" id="GO:0030276">
    <property type="term" value="F:clathrin binding"/>
    <property type="evidence" value="ECO:0007669"/>
    <property type="project" value="TreeGrafter"/>
</dbReference>
<reference evidence="3" key="2">
    <citation type="journal article" date="2015" name="Gigascience">
        <title>Reconstructing a comprehensive transcriptome assembly of a white-pupal translocated strain of the pest fruit fly Bactrocera cucurbitae.</title>
        <authorList>
            <person name="Sim S.B."/>
            <person name="Calla B."/>
            <person name="Hall B."/>
            <person name="DeRego T."/>
            <person name="Geib S.M."/>
        </authorList>
    </citation>
    <scope>NUCLEOTIDE SEQUENCE</scope>
</reference>
<dbReference type="PANTHER" id="PTHR12276">
    <property type="entry name" value="EPSIN/ENT-RELATED"/>
    <property type="match status" value="1"/>
</dbReference>
<dbReference type="InterPro" id="IPR038528">
    <property type="entry name" value="TEL2_C_sf"/>
</dbReference>
<dbReference type="Pfam" id="PF01417">
    <property type="entry name" value="ENTH"/>
    <property type="match status" value="1"/>
</dbReference>
<dbReference type="Gene3D" id="1.25.40.90">
    <property type="match status" value="1"/>
</dbReference>
<feature type="domain" description="ENTH" evidence="2">
    <location>
        <begin position="20"/>
        <end position="153"/>
    </location>
</feature>
<dbReference type="FunFam" id="1.25.40.90:FF:000006">
    <property type="entry name" value="Clathrin interactor 1"/>
    <property type="match status" value="1"/>
</dbReference>
<reference evidence="3" key="1">
    <citation type="submission" date="2014-11" db="EMBL/GenBank/DDBJ databases">
        <authorList>
            <person name="Geib S."/>
        </authorList>
    </citation>
    <scope>NUCLEOTIDE SEQUENCE</scope>
</reference>
<dbReference type="InterPro" id="IPR019337">
    <property type="entry name" value="Telomere_length_regulation_dom"/>
</dbReference>
<dbReference type="InterPro" id="IPR008942">
    <property type="entry name" value="ENTH_VHS"/>
</dbReference>
<protein>
    <submittedName>
        <fullName evidence="3">Clathrin interactor 1</fullName>
    </submittedName>
</protein>